<protein>
    <submittedName>
        <fullName evidence="13">Cytochrome b561 domain-containing protein</fullName>
    </submittedName>
</protein>
<evidence type="ECO:0000313" key="13">
    <source>
        <dbReference type="EMBL" id="KAF7288830.1"/>
    </source>
</evidence>
<evidence type="ECO:0000256" key="11">
    <source>
        <dbReference type="SAM" id="Phobius"/>
    </source>
</evidence>
<comment type="subcellular location">
    <subcellularLocation>
        <location evidence="2">Membrane</location>
        <topology evidence="2">Multi-pass membrane protein</topology>
    </subcellularLocation>
</comment>
<feature type="transmembrane region" description="Helical" evidence="11">
    <location>
        <begin position="93"/>
        <end position="115"/>
    </location>
</feature>
<dbReference type="CDD" id="cd08760">
    <property type="entry name" value="Cyt_b561_FRRS1_like"/>
    <property type="match status" value="1"/>
</dbReference>
<evidence type="ECO:0000256" key="8">
    <source>
        <dbReference type="ARBA" id="ARBA00022989"/>
    </source>
</evidence>
<accession>A0A8H6RW10</accession>
<evidence type="ECO:0000256" key="9">
    <source>
        <dbReference type="ARBA" id="ARBA00023004"/>
    </source>
</evidence>
<dbReference type="GO" id="GO:0020037">
    <property type="term" value="F:heme binding"/>
    <property type="evidence" value="ECO:0007669"/>
    <property type="project" value="TreeGrafter"/>
</dbReference>
<dbReference type="PANTHER" id="PTHR15422:SF24">
    <property type="entry name" value="DOMON RELATED DOMAIN-CONTAINING PROTEIN"/>
    <property type="match status" value="1"/>
</dbReference>
<dbReference type="GO" id="GO:0016020">
    <property type="term" value="C:membrane"/>
    <property type="evidence" value="ECO:0007669"/>
    <property type="project" value="UniProtKB-SubCell"/>
</dbReference>
<dbReference type="Proteomes" id="UP000613580">
    <property type="component" value="Unassembled WGS sequence"/>
</dbReference>
<dbReference type="EMBL" id="JACAZE010000031">
    <property type="protein sequence ID" value="KAF7288830.1"/>
    <property type="molecule type" value="Genomic_DNA"/>
</dbReference>
<evidence type="ECO:0000256" key="4">
    <source>
        <dbReference type="ARBA" id="ARBA00022617"/>
    </source>
</evidence>
<keyword evidence="4" id="KW-0349">Heme</keyword>
<evidence type="ECO:0000256" key="5">
    <source>
        <dbReference type="ARBA" id="ARBA00022692"/>
    </source>
</evidence>
<gene>
    <name evidence="13" type="ORF">HMN09_01364900</name>
</gene>
<dbReference type="InterPro" id="IPR006593">
    <property type="entry name" value="Cyt_b561/ferric_Rdtase_TM"/>
</dbReference>
<dbReference type="GO" id="GO:0140575">
    <property type="term" value="F:transmembrane monodehydroascorbate reductase activity"/>
    <property type="evidence" value="ECO:0007669"/>
    <property type="project" value="InterPro"/>
</dbReference>
<organism evidence="13 14">
    <name type="scientific">Mycena chlorophos</name>
    <name type="common">Agaric fungus</name>
    <name type="synonym">Agaricus chlorophos</name>
    <dbReference type="NCBI Taxonomy" id="658473"/>
    <lineage>
        <taxon>Eukaryota</taxon>
        <taxon>Fungi</taxon>
        <taxon>Dikarya</taxon>
        <taxon>Basidiomycota</taxon>
        <taxon>Agaricomycotina</taxon>
        <taxon>Agaricomycetes</taxon>
        <taxon>Agaricomycetidae</taxon>
        <taxon>Agaricales</taxon>
        <taxon>Marasmiineae</taxon>
        <taxon>Mycenaceae</taxon>
        <taxon>Mycena</taxon>
    </lineage>
</organism>
<dbReference type="InterPro" id="IPR045150">
    <property type="entry name" value="CYB561D1/2"/>
</dbReference>
<evidence type="ECO:0000256" key="10">
    <source>
        <dbReference type="ARBA" id="ARBA00023136"/>
    </source>
</evidence>
<keyword evidence="7" id="KW-0249">Electron transport</keyword>
<feature type="transmembrane region" description="Helical" evidence="11">
    <location>
        <begin position="51"/>
        <end position="73"/>
    </location>
</feature>
<keyword evidence="9" id="KW-0408">Iron</keyword>
<keyword evidence="10 11" id="KW-0472">Membrane</keyword>
<evidence type="ECO:0000256" key="2">
    <source>
        <dbReference type="ARBA" id="ARBA00004141"/>
    </source>
</evidence>
<dbReference type="PANTHER" id="PTHR15422">
    <property type="entry name" value="OS05G0565100 PROTEIN"/>
    <property type="match status" value="1"/>
</dbReference>
<dbReference type="Gene3D" id="1.20.120.1770">
    <property type="match status" value="1"/>
</dbReference>
<sequence>MAKGAGGIDYHDKMIIAHAVFASIATLITAPAAILTGRYFRNRPWWFKTHLYLQSITAACIFLVFVVGSVAVKSGASHSAQFIGPKRDAHHDLGLAVFILLMSQYLLGVAAHFTHSAGWKGGEGSAFPTLTTPKHMVRHVHVFCGVAMTALLYAGVKTGMDEWNMVSDMGTLVPTGIVVVYWVIFGIEVAVYLFGWLMEPIRAGSMKSGASSIQAAENDEKVDEAAA</sequence>
<feature type="transmembrane region" description="Helical" evidence="11">
    <location>
        <begin position="136"/>
        <end position="156"/>
    </location>
</feature>
<evidence type="ECO:0000256" key="6">
    <source>
        <dbReference type="ARBA" id="ARBA00022723"/>
    </source>
</evidence>
<dbReference type="AlphaFoldDB" id="A0A8H6RW10"/>
<proteinExistence type="predicted"/>
<feature type="transmembrane region" description="Helical" evidence="11">
    <location>
        <begin position="15"/>
        <end position="39"/>
    </location>
</feature>
<name>A0A8H6RW10_MYCCL</name>
<keyword evidence="8 11" id="KW-1133">Transmembrane helix</keyword>
<keyword evidence="6" id="KW-0479">Metal-binding</keyword>
<evidence type="ECO:0000259" key="12">
    <source>
        <dbReference type="PROSITE" id="PS50939"/>
    </source>
</evidence>
<comment type="cofactor">
    <cofactor evidence="1">
        <name>heme b</name>
        <dbReference type="ChEBI" id="CHEBI:60344"/>
    </cofactor>
</comment>
<feature type="transmembrane region" description="Helical" evidence="11">
    <location>
        <begin position="176"/>
        <end position="197"/>
    </location>
</feature>
<feature type="domain" description="Cytochrome b561" evidence="12">
    <location>
        <begin position="1"/>
        <end position="194"/>
    </location>
</feature>
<reference evidence="13" key="1">
    <citation type="submission" date="2020-05" db="EMBL/GenBank/DDBJ databases">
        <title>Mycena genomes resolve the evolution of fungal bioluminescence.</title>
        <authorList>
            <person name="Tsai I.J."/>
        </authorList>
    </citation>
    <scope>NUCLEOTIDE SEQUENCE</scope>
    <source>
        <strain evidence="13">110903Hualien_Pintung</strain>
    </source>
</reference>
<evidence type="ECO:0000256" key="1">
    <source>
        <dbReference type="ARBA" id="ARBA00001970"/>
    </source>
</evidence>
<dbReference type="GO" id="GO:0046872">
    <property type="term" value="F:metal ion binding"/>
    <property type="evidence" value="ECO:0007669"/>
    <property type="project" value="UniProtKB-KW"/>
</dbReference>
<evidence type="ECO:0000256" key="3">
    <source>
        <dbReference type="ARBA" id="ARBA00022448"/>
    </source>
</evidence>
<dbReference type="PROSITE" id="PS50939">
    <property type="entry name" value="CYTOCHROME_B561"/>
    <property type="match status" value="1"/>
</dbReference>
<evidence type="ECO:0000313" key="14">
    <source>
        <dbReference type="Proteomes" id="UP000613580"/>
    </source>
</evidence>
<comment type="caution">
    <text evidence="13">The sequence shown here is derived from an EMBL/GenBank/DDBJ whole genome shotgun (WGS) entry which is preliminary data.</text>
</comment>
<keyword evidence="3" id="KW-0813">Transport</keyword>
<keyword evidence="14" id="KW-1185">Reference proteome</keyword>
<keyword evidence="5 11" id="KW-0812">Transmembrane</keyword>
<dbReference type="OrthoDB" id="19261at2759"/>
<evidence type="ECO:0000256" key="7">
    <source>
        <dbReference type="ARBA" id="ARBA00022982"/>
    </source>
</evidence>